<sequence length="386" mass="42957">MKLHIYQLAIMALTVFTMSSCKDTDINDEHHYDNKLYISSVPVTDDLLIKEDILSDSRKITYRLAAPADDEVQISFDAKPALTAAYNLSFADNATALPEAYYDIPVKDATIKTGEISGDDIIVNFVNLNQLDDSRRYVLPVTITDVSGIGVLESARTTYFIIKGAALINVVANIKENYFPINWSSDVSKMTTITVEALVRSDDWVAKRDNALSSVFGIEGNFLIRIGDGDRPRDQLQAFVPGGSFPPANHAPGIGLPVNEWVHIAVVYNTVNKNRIYYKNGVEVYKDQSANSTVNLTRNCYIGRSFDGTRWLPGEISEVRIWNVERTAEQIADNPYKVDPASEGLVAYWKFNEGSGKVVIDRTGNGNDITGNKEPVWIPVELPQMY</sequence>
<feature type="domain" description="BT-3987-like N-terminal" evidence="1">
    <location>
        <begin position="32"/>
        <end position="148"/>
    </location>
</feature>
<dbReference type="Pfam" id="PF13385">
    <property type="entry name" value="Laminin_G_3"/>
    <property type="match status" value="1"/>
</dbReference>
<evidence type="ECO:0000313" key="2">
    <source>
        <dbReference type="EMBL" id="ALB76269.1"/>
    </source>
</evidence>
<dbReference type="InterPro" id="IPR013728">
    <property type="entry name" value="BT_3987-like_N"/>
</dbReference>
<dbReference type="AlphaFoldDB" id="A0A0M4BLE6"/>
<dbReference type="Pfam" id="PF08522">
    <property type="entry name" value="BT_3987-like_N"/>
    <property type="match status" value="1"/>
</dbReference>
<dbReference type="InterPro" id="IPR013320">
    <property type="entry name" value="ConA-like_dom_sf"/>
</dbReference>
<dbReference type="Gene3D" id="2.60.120.200">
    <property type="match status" value="1"/>
</dbReference>
<proteinExistence type="predicted"/>
<evidence type="ECO:0000259" key="1">
    <source>
        <dbReference type="Pfam" id="PF08522"/>
    </source>
</evidence>
<protein>
    <submittedName>
        <fullName evidence="2">Concanavalin A-like lectin/glucanases superfamily protein</fullName>
    </submittedName>
</protein>
<dbReference type="PROSITE" id="PS51257">
    <property type="entry name" value="PROKAR_LIPOPROTEIN"/>
    <property type="match status" value="1"/>
</dbReference>
<organism evidence="2">
    <name type="scientific">uncultured bacterium 40k7</name>
    <dbReference type="NCBI Taxonomy" id="1701370"/>
    <lineage>
        <taxon>Bacteria</taxon>
        <taxon>environmental samples</taxon>
    </lineage>
</organism>
<dbReference type="SUPFAM" id="SSF49899">
    <property type="entry name" value="Concanavalin A-like lectins/glucanases"/>
    <property type="match status" value="1"/>
</dbReference>
<dbReference type="Gene3D" id="2.60.40.1740">
    <property type="entry name" value="hypothetical protein (bacova_03559)"/>
    <property type="match status" value="1"/>
</dbReference>
<keyword evidence="2" id="KW-0430">Lectin</keyword>
<dbReference type="GO" id="GO:0030246">
    <property type="term" value="F:carbohydrate binding"/>
    <property type="evidence" value="ECO:0007669"/>
    <property type="project" value="UniProtKB-KW"/>
</dbReference>
<name>A0A0M4BLE6_9BACT</name>
<reference evidence="2" key="1">
    <citation type="journal article" date="2015" name="Proc. Natl. Acad. Sci. U.S.A.">
        <title>Functional metagenomic discovery of bacterial effectors in the human microbiome and isolation of commendamide, a GPCR G2A/132 agonist.</title>
        <authorList>
            <person name="Cohen L.J."/>
            <person name="Kang H.S."/>
            <person name="Chu J."/>
            <person name="Huang Y.H."/>
            <person name="Gordon E.A."/>
            <person name="Reddy B.V."/>
            <person name="Ternei M.A."/>
            <person name="Craig J.W."/>
            <person name="Brady S.F."/>
        </authorList>
    </citation>
    <scope>NUCLEOTIDE SEQUENCE</scope>
</reference>
<accession>A0A0M4BLE6</accession>
<dbReference type="EMBL" id="KT336265">
    <property type="protein sequence ID" value="ALB76269.1"/>
    <property type="molecule type" value="Genomic_DNA"/>
</dbReference>